<dbReference type="InterPro" id="IPR013762">
    <property type="entry name" value="Integrase-like_cat_sf"/>
</dbReference>
<dbReference type="PROSITE" id="PS51898">
    <property type="entry name" value="TYR_RECOMBINASE"/>
    <property type="match status" value="1"/>
</dbReference>
<dbReference type="Pfam" id="PF00589">
    <property type="entry name" value="Phage_integrase"/>
    <property type="match status" value="1"/>
</dbReference>
<dbReference type="PROSITE" id="PS51900">
    <property type="entry name" value="CB"/>
    <property type="match status" value="1"/>
</dbReference>
<dbReference type="Gene3D" id="1.10.150.130">
    <property type="match status" value="1"/>
</dbReference>
<dbReference type="InterPro" id="IPR011010">
    <property type="entry name" value="DNA_brk_join_enz"/>
</dbReference>
<comment type="subcellular location">
    <subcellularLocation>
        <location evidence="1 11">Cytoplasm</location>
    </subcellularLocation>
</comment>
<dbReference type="InterPro" id="IPR050090">
    <property type="entry name" value="Tyrosine_recombinase_XerCD"/>
</dbReference>
<comment type="subunit">
    <text evidence="11">Forms a cyclic heterotetrameric complex composed of two molecules of XerC and two molecules of XerD.</text>
</comment>
<keyword evidence="10 11" id="KW-0131">Cell cycle</keyword>
<evidence type="ECO:0000256" key="1">
    <source>
        <dbReference type="ARBA" id="ARBA00004496"/>
    </source>
</evidence>
<feature type="domain" description="Tyr recombinase" evidence="12">
    <location>
        <begin position="125"/>
        <end position="307"/>
    </location>
</feature>
<sequence>MPRPKSQSDDLIEQPIPACLSLPVEEFLCFIRTQKNYSDHTQQNYQRQLDRLVHFVVERHLSEWPQVKTIHIRQLSAYCHRQGLSPKSIALILSACRSFFSYLVNQDQIAFNPAKGVKAPKVSRSLPKTVDVDQVVALLEGIDDGEDIGIRDKAVAELFYSSGIRLAELVRLNLNDLDLKDATARITGKGDKTRVVPIGRHALDAIKEWLKIRGVWLANIDMDALFVTERKTRLSPRAIQKRLEFWGKMIGLNGRLHPHRFRHSCATHLLESSGDLRAVQELLGHADISTTQVYTHLDFQQLAAVYDKAHPRAKK</sequence>
<feature type="domain" description="Core-binding (CB)" evidence="13">
    <location>
        <begin position="18"/>
        <end position="104"/>
    </location>
</feature>
<comment type="similarity">
    <text evidence="2 11">Belongs to the 'phage' integrase family. XerC subfamily.</text>
</comment>
<dbReference type="InterPro" id="IPR010998">
    <property type="entry name" value="Integrase_recombinase_N"/>
</dbReference>
<dbReference type="GO" id="GO:0007059">
    <property type="term" value="P:chromosome segregation"/>
    <property type="evidence" value="ECO:0007669"/>
    <property type="project" value="UniProtKB-UniRule"/>
</dbReference>
<evidence type="ECO:0000256" key="4">
    <source>
        <dbReference type="ARBA" id="ARBA00022490"/>
    </source>
</evidence>
<dbReference type="GO" id="GO:0009037">
    <property type="term" value="F:tyrosine-based site-specific recombinase activity"/>
    <property type="evidence" value="ECO:0007669"/>
    <property type="project" value="UniProtKB-UniRule"/>
</dbReference>
<reference evidence="14 15" key="1">
    <citation type="submission" date="2019-07" db="EMBL/GenBank/DDBJ databases">
        <title>Draft genome for Aliikangiella sp. M105.</title>
        <authorList>
            <person name="Wang G."/>
        </authorList>
    </citation>
    <scope>NUCLEOTIDE SEQUENCE [LARGE SCALE GENOMIC DNA]</scope>
    <source>
        <strain evidence="14 15">M105</strain>
    </source>
</reference>
<feature type="active site" evidence="11">
    <location>
        <position position="165"/>
    </location>
</feature>
<dbReference type="EMBL" id="VIKS01000004">
    <property type="protein sequence ID" value="TQV88526.1"/>
    <property type="molecule type" value="Genomic_DNA"/>
</dbReference>
<evidence type="ECO:0000256" key="11">
    <source>
        <dbReference type="HAMAP-Rule" id="MF_01808"/>
    </source>
</evidence>
<feature type="active site" evidence="11">
    <location>
        <position position="189"/>
    </location>
</feature>
<dbReference type="Pfam" id="PF02899">
    <property type="entry name" value="Phage_int_SAM_1"/>
    <property type="match status" value="1"/>
</dbReference>
<keyword evidence="7 11" id="KW-0229">DNA integration</keyword>
<evidence type="ECO:0000259" key="12">
    <source>
        <dbReference type="PROSITE" id="PS51898"/>
    </source>
</evidence>
<feature type="active site" evidence="11">
    <location>
        <position position="259"/>
    </location>
</feature>
<evidence type="ECO:0000313" key="14">
    <source>
        <dbReference type="EMBL" id="TQV88526.1"/>
    </source>
</evidence>
<dbReference type="AlphaFoldDB" id="A0A545UGB9"/>
<keyword evidence="6 11" id="KW-0159">Chromosome partition</keyword>
<evidence type="ECO:0000256" key="5">
    <source>
        <dbReference type="ARBA" id="ARBA00022618"/>
    </source>
</evidence>
<accession>A0A545UGB9</accession>
<dbReference type="GO" id="GO:0003677">
    <property type="term" value="F:DNA binding"/>
    <property type="evidence" value="ECO:0007669"/>
    <property type="project" value="UniProtKB-UniRule"/>
</dbReference>
<dbReference type="RefSeq" id="WP_142893034.1">
    <property type="nucleotide sequence ID" value="NZ_ML660162.1"/>
</dbReference>
<keyword evidence="5 11" id="KW-0132">Cell division</keyword>
<keyword evidence="8 11" id="KW-0238">DNA-binding</keyword>
<dbReference type="Gene3D" id="1.10.443.10">
    <property type="entry name" value="Intergrase catalytic core"/>
    <property type="match status" value="1"/>
</dbReference>
<dbReference type="HAMAP" id="MF_01808">
    <property type="entry name" value="Recomb_XerC_XerD"/>
    <property type="match status" value="1"/>
</dbReference>
<feature type="active site" evidence="11">
    <location>
        <position position="262"/>
    </location>
</feature>
<dbReference type="Proteomes" id="UP000315439">
    <property type="component" value="Unassembled WGS sequence"/>
</dbReference>
<dbReference type="InterPro" id="IPR004107">
    <property type="entry name" value="Integrase_SAM-like_N"/>
</dbReference>
<dbReference type="CDD" id="cd00798">
    <property type="entry name" value="INT_XerDC_C"/>
    <property type="match status" value="1"/>
</dbReference>
<dbReference type="NCBIfam" id="NF040815">
    <property type="entry name" value="recomb_XerA_Arch"/>
    <property type="match status" value="1"/>
</dbReference>
<dbReference type="InterPro" id="IPR044068">
    <property type="entry name" value="CB"/>
</dbReference>
<dbReference type="PANTHER" id="PTHR30349:SF81">
    <property type="entry name" value="TYROSINE RECOMBINASE XERC"/>
    <property type="match status" value="1"/>
</dbReference>
<evidence type="ECO:0000259" key="13">
    <source>
        <dbReference type="PROSITE" id="PS51900"/>
    </source>
</evidence>
<evidence type="ECO:0000256" key="7">
    <source>
        <dbReference type="ARBA" id="ARBA00022908"/>
    </source>
</evidence>
<dbReference type="InterPro" id="IPR002104">
    <property type="entry name" value="Integrase_catalytic"/>
</dbReference>
<evidence type="ECO:0000256" key="10">
    <source>
        <dbReference type="ARBA" id="ARBA00023306"/>
    </source>
</evidence>
<dbReference type="SUPFAM" id="SSF56349">
    <property type="entry name" value="DNA breaking-rejoining enzymes"/>
    <property type="match status" value="1"/>
</dbReference>
<dbReference type="GO" id="GO:0051301">
    <property type="term" value="P:cell division"/>
    <property type="evidence" value="ECO:0007669"/>
    <property type="project" value="UniProtKB-UniRule"/>
</dbReference>
<comment type="caution">
    <text evidence="14">The sequence shown here is derived from an EMBL/GenBank/DDBJ whole genome shotgun (WGS) entry which is preliminary data.</text>
</comment>
<dbReference type="InterPro" id="IPR023009">
    <property type="entry name" value="Tyrosine_recombinase_XerC/XerD"/>
</dbReference>
<gene>
    <name evidence="11 14" type="primary">xerC</name>
    <name evidence="14" type="ORF">FLL46_08370</name>
</gene>
<comment type="function">
    <text evidence="11">Site-specific tyrosine recombinase, which acts by catalyzing the cutting and rejoining of the recombining DNA molecules. The XerC-XerD complex is essential to convert dimers of the bacterial chromosome into monomers to permit their segregation at cell division. It also contributes to the segregational stability of plasmids.</text>
</comment>
<evidence type="ECO:0000256" key="9">
    <source>
        <dbReference type="ARBA" id="ARBA00023172"/>
    </source>
</evidence>
<dbReference type="OrthoDB" id="9801717at2"/>
<dbReference type="PANTHER" id="PTHR30349">
    <property type="entry name" value="PHAGE INTEGRASE-RELATED"/>
    <property type="match status" value="1"/>
</dbReference>
<dbReference type="NCBIfam" id="TIGR02224">
    <property type="entry name" value="recomb_XerC"/>
    <property type="match status" value="1"/>
</dbReference>
<protein>
    <recommendedName>
        <fullName evidence="3 11">Tyrosine recombinase XerC</fullName>
    </recommendedName>
</protein>
<evidence type="ECO:0000313" key="15">
    <source>
        <dbReference type="Proteomes" id="UP000315439"/>
    </source>
</evidence>
<evidence type="ECO:0000256" key="8">
    <source>
        <dbReference type="ARBA" id="ARBA00023125"/>
    </source>
</evidence>
<proteinExistence type="inferred from homology"/>
<evidence type="ECO:0000256" key="6">
    <source>
        <dbReference type="ARBA" id="ARBA00022829"/>
    </source>
</evidence>
<dbReference type="GO" id="GO:0005737">
    <property type="term" value="C:cytoplasm"/>
    <property type="evidence" value="ECO:0007669"/>
    <property type="project" value="UniProtKB-SubCell"/>
</dbReference>
<keyword evidence="15" id="KW-1185">Reference proteome</keyword>
<dbReference type="InterPro" id="IPR011931">
    <property type="entry name" value="Recomb_XerC"/>
</dbReference>
<name>A0A545UGB9_9GAMM</name>
<keyword evidence="9 11" id="KW-0233">DNA recombination</keyword>
<evidence type="ECO:0000256" key="3">
    <source>
        <dbReference type="ARBA" id="ARBA00015804"/>
    </source>
</evidence>
<keyword evidence="4 11" id="KW-0963">Cytoplasm</keyword>
<organism evidence="14 15">
    <name type="scientific">Aliikangiella coralliicola</name>
    <dbReference type="NCBI Taxonomy" id="2592383"/>
    <lineage>
        <taxon>Bacteria</taxon>
        <taxon>Pseudomonadati</taxon>
        <taxon>Pseudomonadota</taxon>
        <taxon>Gammaproteobacteria</taxon>
        <taxon>Oceanospirillales</taxon>
        <taxon>Pleioneaceae</taxon>
        <taxon>Aliikangiella</taxon>
    </lineage>
</organism>
<evidence type="ECO:0000256" key="2">
    <source>
        <dbReference type="ARBA" id="ARBA00006657"/>
    </source>
</evidence>
<feature type="active site" evidence="11">
    <location>
        <position position="285"/>
    </location>
</feature>
<feature type="active site" description="O-(3'-phospho-DNA)-tyrosine intermediate" evidence="11">
    <location>
        <position position="294"/>
    </location>
</feature>
<dbReference type="GO" id="GO:0006313">
    <property type="term" value="P:DNA transposition"/>
    <property type="evidence" value="ECO:0007669"/>
    <property type="project" value="UniProtKB-UniRule"/>
</dbReference>